<dbReference type="AlphaFoldDB" id="A0ABD1YPN3"/>
<organism evidence="3 4">
    <name type="scientific">Riccia fluitans</name>
    <dbReference type="NCBI Taxonomy" id="41844"/>
    <lineage>
        <taxon>Eukaryota</taxon>
        <taxon>Viridiplantae</taxon>
        <taxon>Streptophyta</taxon>
        <taxon>Embryophyta</taxon>
        <taxon>Marchantiophyta</taxon>
        <taxon>Marchantiopsida</taxon>
        <taxon>Marchantiidae</taxon>
        <taxon>Marchantiales</taxon>
        <taxon>Ricciaceae</taxon>
        <taxon>Riccia</taxon>
    </lineage>
</organism>
<dbReference type="EMBL" id="JBHFFA010000003">
    <property type="protein sequence ID" value="KAL2632746.1"/>
    <property type="molecule type" value="Genomic_DNA"/>
</dbReference>
<feature type="compositionally biased region" description="Basic and acidic residues" evidence="1">
    <location>
        <begin position="7"/>
        <end position="23"/>
    </location>
</feature>
<evidence type="ECO:0000313" key="3">
    <source>
        <dbReference type="EMBL" id="KAL2632746.1"/>
    </source>
</evidence>
<accession>A0ABD1YPN3</accession>
<feature type="domain" description="Retrotransposon gag" evidence="2">
    <location>
        <begin position="109"/>
        <end position="178"/>
    </location>
</feature>
<comment type="caution">
    <text evidence="3">The sequence shown here is derived from an EMBL/GenBank/DDBJ whole genome shotgun (WGS) entry which is preliminary data.</text>
</comment>
<evidence type="ECO:0000259" key="2">
    <source>
        <dbReference type="Pfam" id="PF03732"/>
    </source>
</evidence>
<reference evidence="3 4" key="1">
    <citation type="submission" date="2024-09" db="EMBL/GenBank/DDBJ databases">
        <title>Chromosome-scale assembly of Riccia fluitans.</title>
        <authorList>
            <person name="Paukszto L."/>
            <person name="Sawicki J."/>
            <person name="Karawczyk K."/>
            <person name="Piernik-Szablinska J."/>
            <person name="Szczecinska M."/>
            <person name="Mazdziarz M."/>
        </authorList>
    </citation>
    <scope>NUCLEOTIDE SEQUENCE [LARGE SCALE GENOMIC DNA]</scope>
    <source>
        <strain evidence="3">Rf_01</strain>
        <tissue evidence="3">Aerial parts of the thallus</tissue>
    </source>
</reference>
<keyword evidence="4" id="KW-1185">Reference proteome</keyword>
<feature type="compositionally biased region" description="Low complexity" evidence="1">
    <location>
        <begin position="27"/>
        <end position="45"/>
    </location>
</feature>
<name>A0ABD1YPN3_9MARC</name>
<dbReference type="Proteomes" id="UP001605036">
    <property type="component" value="Unassembled WGS sequence"/>
</dbReference>
<proteinExistence type="predicted"/>
<sequence>MSNRLSSKQERRRLASEREERARLRAARQATSTSSSSQTDQGSTSALNTAVQQVILEAFTDPELEDVANTGVQVPDLLSPPVSPPPLRVDIPNIMANPGSRLRYDAAVRQDWNRLCDSFLNEFRDLDLDSQIIGKLNCLRRRKYESLRHYTQRFCDLVEQTDNVGLKQQIEWYVGGLPRKMGIQCCVGPHGSINAVIATAEAYEAARHSEEAPKKKESKGKGVVCAVNALAKELGELKIQMADEKKRRKSPSAPRHGLWCSNCWRHGHSKDDCRMPPAPKSGGQNPATHWVEGDANPDEFFWVDEHGEPLYQSIAEKLREQKVFAGSETAINTVEEEEKWLEDILSWSVHKVSTHSTRKAMKESETSSSSEGPIRQGKSWKESTPEASPTAQQALARTAANLGLHNLEPYTRTLRMANQTTTKPKGLLRDIPTVIGGELFNLTYVVMEPAHDTSFGVLLGRPWMYHACVQEDWKRKLLTFRSPQKPVRKVTLSWGDPLYQGETPNSDLATDDGYSSGTIDPAYRSDHSSIDVYSLTMPGTSRARVEERDDEPLHWECHFLECYEHDEEVLADVLEVKTIEKQGLEYAGAHIHNLQIMNTCSSIHNLNEPA</sequence>
<protein>
    <recommendedName>
        <fullName evidence="2">Retrotransposon gag domain-containing protein</fullName>
    </recommendedName>
</protein>
<dbReference type="Gene3D" id="2.40.70.10">
    <property type="entry name" value="Acid Proteases"/>
    <property type="match status" value="1"/>
</dbReference>
<dbReference type="InterPro" id="IPR021109">
    <property type="entry name" value="Peptidase_aspartic_dom_sf"/>
</dbReference>
<evidence type="ECO:0000256" key="1">
    <source>
        <dbReference type="SAM" id="MobiDB-lite"/>
    </source>
</evidence>
<feature type="region of interest" description="Disordered" evidence="1">
    <location>
        <begin position="355"/>
        <end position="392"/>
    </location>
</feature>
<evidence type="ECO:0000313" key="4">
    <source>
        <dbReference type="Proteomes" id="UP001605036"/>
    </source>
</evidence>
<gene>
    <name evidence="3" type="ORF">R1flu_004225</name>
</gene>
<dbReference type="Pfam" id="PF03732">
    <property type="entry name" value="Retrotrans_gag"/>
    <property type="match status" value="1"/>
</dbReference>
<dbReference type="InterPro" id="IPR005162">
    <property type="entry name" value="Retrotrans_gag_dom"/>
</dbReference>
<feature type="region of interest" description="Disordered" evidence="1">
    <location>
        <begin position="1"/>
        <end position="45"/>
    </location>
</feature>